<name>B0T3R1_CAUSK</name>
<dbReference type="HOGENOM" id="CLU_009834_7_2_5"/>
<dbReference type="InterPro" id="IPR029045">
    <property type="entry name" value="ClpP/crotonase-like_dom_sf"/>
</dbReference>
<dbReference type="PANTHER" id="PTHR11941:SF133">
    <property type="entry name" value="1,2-EPOXYPHENYLACETYL-COA ISOMERASE"/>
    <property type="match status" value="1"/>
</dbReference>
<dbReference type="CDD" id="cd06558">
    <property type="entry name" value="crotonase-like"/>
    <property type="match status" value="1"/>
</dbReference>
<dbReference type="AlphaFoldDB" id="B0T3R1"/>
<dbReference type="KEGG" id="cak:Caul_3248"/>
<evidence type="ECO:0000313" key="3">
    <source>
        <dbReference type="EMBL" id="ABZ72375.1"/>
    </source>
</evidence>
<keyword evidence="3" id="KW-0413">Isomerase</keyword>
<dbReference type="PROSITE" id="PS00166">
    <property type="entry name" value="ENOYL_COA_HYDRATASE"/>
    <property type="match status" value="1"/>
</dbReference>
<dbReference type="GO" id="GO:0006635">
    <property type="term" value="P:fatty acid beta-oxidation"/>
    <property type="evidence" value="ECO:0007669"/>
    <property type="project" value="TreeGrafter"/>
</dbReference>
<dbReference type="eggNOG" id="COG1024">
    <property type="taxonomic scope" value="Bacteria"/>
</dbReference>
<evidence type="ECO:0000256" key="1">
    <source>
        <dbReference type="ARBA" id="ARBA00005254"/>
    </source>
</evidence>
<dbReference type="STRING" id="366602.Caul_3248"/>
<gene>
    <name evidence="3" type="ordered locus">Caul_3248</name>
</gene>
<reference evidence="3" key="1">
    <citation type="submission" date="2008-01" db="EMBL/GenBank/DDBJ databases">
        <title>Complete sequence of chromosome of Caulobacter sp. K31.</title>
        <authorList>
            <consortium name="US DOE Joint Genome Institute"/>
            <person name="Copeland A."/>
            <person name="Lucas S."/>
            <person name="Lapidus A."/>
            <person name="Barry K."/>
            <person name="Glavina del Rio T."/>
            <person name="Dalin E."/>
            <person name="Tice H."/>
            <person name="Pitluck S."/>
            <person name="Bruce D."/>
            <person name="Goodwin L."/>
            <person name="Thompson L.S."/>
            <person name="Brettin T."/>
            <person name="Detter J.C."/>
            <person name="Han C."/>
            <person name="Schmutz J."/>
            <person name="Larimer F."/>
            <person name="Land M."/>
            <person name="Hauser L."/>
            <person name="Kyrpides N."/>
            <person name="Kim E."/>
            <person name="Stephens C."/>
            <person name="Richardson P."/>
        </authorList>
    </citation>
    <scope>NUCLEOTIDE SEQUENCE [LARGE SCALE GENOMIC DNA]</scope>
    <source>
        <strain evidence="3">K31</strain>
    </source>
</reference>
<protein>
    <submittedName>
        <fullName evidence="3">Enoyl-CoA hydratase/isomerase</fullName>
    </submittedName>
</protein>
<dbReference type="PANTHER" id="PTHR11941">
    <property type="entry name" value="ENOYL-COA HYDRATASE-RELATED"/>
    <property type="match status" value="1"/>
</dbReference>
<dbReference type="InterPro" id="IPR001753">
    <property type="entry name" value="Enoyl-CoA_hydra/iso"/>
</dbReference>
<comment type="similarity">
    <text evidence="1 2">Belongs to the enoyl-CoA hydratase/isomerase family.</text>
</comment>
<dbReference type="EMBL" id="CP000927">
    <property type="protein sequence ID" value="ABZ72375.1"/>
    <property type="molecule type" value="Genomic_DNA"/>
</dbReference>
<accession>B0T3R1</accession>
<dbReference type="Gene3D" id="3.90.226.10">
    <property type="entry name" value="2-enoyl-CoA Hydratase, Chain A, domain 1"/>
    <property type="match status" value="1"/>
</dbReference>
<dbReference type="OrthoDB" id="9777711at2"/>
<sequence>MTQKTANGRAATKVFDSGEGDHVTLDRLGAVGLVKFSRPPGNYFSTSLLTAIADALEAADEDPDVRATTLASEGRNFCAGADLVNRSEDPPTLYAQALRLFGVRKPIVAAVQGAAIGGGLGLALVADFRVVTPSTRMAANFVTLGMHPGFGVTYVLPRIVGEQKAAEILLTGRRYTGLEARDIGLADRLVPEENLVRTALDLAGELAANAPLAVEATRSTLRADLVERIRQQTERETAQQLRLRDTADFAEGVRAVSERRQGRWIRR</sequence>
<dbReference type="GO" id="GO:0016853">
    <property type="term" value="F:isomerase activity"/>
    <property type="evidence" value="ECO:0007669"/>
    <property type="project" value="UniProtKB-KW"/>
</dbReference>
<evidence type="ECO:0000256" key="2">
    <source>
        <dbReference type="RuleBase" id="RU003707"/>
    </source>
</evidence>
<dbReference type="SUPFAM" id="SSF52096">
    <property type="entry name" value="ClpP/crotonase"/>
    <property type="match status" value="1"/>
</dbReference>
<dbReference type="InterPro" id="IPR018376">
    <property type="entry name" value="Enoyl-CoA_hyd/isom_CS"/>
</dbReference>
<proteinExistence type="inferred from homology"/>
<dbReference type="Pfam" id="PF00378">
    <property type="entry name" value="ECH_1"/>
    <property type="match status" value="1"/>
</dbReference>
<organism evidence="3">
    <name type="scientific">Caulobacter sp. (strain K31)</name>
    <dbReference type="NCBI Taxonomy" id="366602"/>
    <lineage>
        <taxon>Bacteria</taxon>
        <taxon>Pseudomonadati</taxon>
        <taxon>Pseudomonadota</taxon>
        <taxon>Alphaproteobacteria</taxon>
        <taxon>Caulobacterales</taxon>
        <taxon>Caulobacteraceae</taxon>
        <taxon>Caulobacter</taxon>
    </lineage>
</organism>